<evidence type="ECO:0000256" key="2">
    <source>
        <dbReference type="ARBA" id="ARBA00022475"/>
    </source>
</evidence>
<dbReference type="AlphaFoldDB" id="A0A7T0G3F2"/>
<evidence type="ECO:0000256" key="8">
    <source>
        <dbReference type="SAM" id="Phobius"/>
    </source>
</evidence>
<dbReference type="EMBL" id="CP048620">
    <property type="protein sequence ID" value="QPJ65191.1"/>
    <property type="molecule type" value="Genomic_DNA"/>
</dbReference>
<evidence type="ECO:0000313" key="10">
    <source>
        <dbReference type="EMBL" id="QPJ65191.1"/>
    </source>
</evidence>
<evidence type="ECO:0000256" key="1">
    <source>
        <dbReference type="ARBA" id="ARBA00004651"/>
    </source>
</evidence>
<feature type="transmembrane region" description="Helical" evidence="8">
    <location>
        <begin position="185"/>
        <end position="212"/>
    </location>
</feature>
<dbReference type="GO" id="GO:0005886">
    <property type="term" value="C:plasma membrane"/>
    <property type="evidence" value="ECO:0007669"/>
    <property type="project" value="UniProtKB-SubCell"/>
</dbReference>
<evidence type="ECO:0000256" key="6">
    <source>
        <dbReference type="ARBA" id="ARBA00022989"/>
    </source>
</evidence>
<dbReference type="KEGG" id="nva:G3M78_07235"/>
<evidence type="ECO:0000256" key="7">
    <source>
        <dbReference type="ARBA" id="ARBA00023136"/>
    </source>
</evidence>
<gene>
    <name evidence="10" type="ORF">G3M78_07235</name>
</gene>
<evidence type="ECO:0000256" key="3">
    <source>
        <dbReference type="ARBA" id="ARBA00022676"/>
    </source>
</evidence>
<feature type="domain" description="Glycosyltransferase RgtA/B/C/D-like" evidence="9">
    <location>
        <begin position="85"/>
        <end position="237"/>
    </location>
</feature>
<dbReference type="PANTHER" id="PTHR33908">
    <property type="entry name" value="MANNOSYLTRANSFERASE YKCB-RELATED"/>
    <property type="match status" value="1"/>
</dbReference>
<dbReference type="Proteomes" id="UP000594464">
    <property type="component" value="Chromosome"/>
</dbReference>
<feature type="transmembrane region" description="Helical" evidence="8">
    <location>
        <begin position="224"/>
        <end position="242"/>
    </location>
</feature>
<feature type="transmembrane region" description="Helical" evidence="8">
    <location>
        <begin position="155"/>
        <end position="173"/>
    </location>
</feature>
<proteinExistence type="predicted"/>
<keyword evidence="2" id="KW-1003">Cell membrane</keyword>
<sequence length="512" mass="58413">MQRLAGPIRLAATAGDLYVMMALLNDRKFQLIFLVYSMILLFWGRQLDGGLTNFDDAFYAQKATEIFSSKSLWLVTYHGNPSFENPPLIFWMMALGYKMFGVSTYAAIFFPALLGLGTVLTTYAFARNLYGDWVAFFSAIVLIFPGMFLDGARRAMLDVPLAFFVTAALFAFWKARSNPKYFLLYGLFTAFGVWTKSVLGFFPLVIGFVYLLCGGGWRGLLNKGFWAGAVVGVSAGSIWYIVNWLEYGDYFYQSHFGRPHMTLFGASFGTGGDILFFLGYIRDFWKTHWPWFPLAVAGLYVFGRKAWKEKDEKALLLFLWPVVVFAIMSLSANQTLRYLFMIFPPLAIVTAKFIGDWATPVWRDRLVCIGMGSVMAGAIVINSTPAEIKVTLKPSSVEVRLLSRIINLNVDPGGMLYSYKLSKWNPRHAVVFYTDRYFEYPISDPEELFETIKKNPRSTWLTATFRWKELDAAYPGKFYLIQAEKTYAYFTSMENRKNVIYDFSAREVTAVR</sequence>
<comment type="subcellular location">
    <subcellularLocation>
        <location evidence="1">Cell membrane</location>
        <topology evidence="1">Multi-pass membrane protein</topology>
    </subcellularLocation>
</comment>
<accession>A0A7T0G3F2</accession>
<dbReference type="InterPro" id="IPR038731">
    <property type="entry name" value="RgtA/B/C-like"/>
</dbReference>
<organism evidence="10 11">
    <name type="scientific">Candidatus Nitrohelix vancouverensis</name>
    <dbReference type="NCBI Taxonomy" id="2705534"/>
    <lineage>
        <taxon>Bacteria</taxon>
        <taxon>Pseudomonadati</taxon>
        <taxon>Nitrospinota/Tectimicrobiota group</taxon>
        <taxon>Nitrospinota</taxon>
        <taxon>Nitrospinia</taxon>
        <taxon>Nitrospinales</taxon>
        <taxon>Nitrospinaceae</taxon>
        <taxon>Candidatus Nitrohelix</taxon>
    </lineage>
</organism>
<dbReference type="InterPro" id="IPR050297">
    <property type="entry name" value="LipidA_mod_glycosyltrf_83"/>
</dbReference>
<feature type="transmembrane region" description="Helical" evidence="8">
    <location>
        <begin position="315"/>
        <end position="332"/>
    </location>
</feature>
<keyword evidence="7 8" id="KW-0472">Membrane</keyword>
<feature type="transmembrane region" description="Helical" evidence="8">
    <location>
        <begin position="263"/>
        <end position="281"/>
    </location>
</feature>
<evidence type="ECO:0000259" key="9">
    <source>
        <dbReference type="Pfam" id="PF13231"/>
    </source>
</evidence>
<feature type="transmembrane region" description="Helical" evidence="8">
    <location>
        <begin position="133"/>
        <end position="149"/>
    </location>
</feature>
<evidence type="ECO:0000256" key="5">
    <source>
        <dbReference type="ARBA" id="ARBA00022692"/>
    </source>
</evidence>
<keyword evidence="3" id="KW-0328">Glycosyltransferase</keyword>
<dbReference type="GO" id="GO:0016763">
    <property type="term" value="F:pentosyltransferase activity"/>
    <property type="evidence" value="ECO:0007669"/>
    <property type="project" value="TreeGrafter"/>
</dbReference>
<evidence type="ECO:0000256" key="4">
    <source>
        <dbReference type="ARBA" id="ARBA00022679"/>
    </source>
</evidence>
<reference evidence="11" key="1">
    <citation type="submission" date="2020-02" db="EMBL/GenBank/DDBJ databases">
        <title>Genomic and physiological characterization of two novel Nitrospinaceae genera.</title>
        <authorList>
            <person name="Mueller A.J."/>
            <person name="Jung M.-Y."/>
            <person name="Strachan C.R."/>
            <person name="Herbold C.W."/>
            <person name="Kirkegaard R.H."/>
            <person name="Daims H."/>
        </authorList>
    </citation>
    <scope>NUCLEOTIDE SEQUENCE [LARGE SCALE GENOMIC DNA]</scope>
</reference>
<dbReference type="Pfam" id="PF13231">
    <property type="entry name" value="PMT_2"/>
    <property type="match status" value="1"/>
</dbReference>
<feature type="transmembrane region" description="Helical" evidence="8">
    <location>
        <begin position="102"/>
        <end position="126"/>
    </location>
</feature>
<keyword evidence="6 8" id="KW-1133">Transmembrane helix</keyword>
<dbReference type="GO" id="GO:0010041">
    <property type="term" value="P:response to iron(III) ion"/>
    <property type="evidence" value="ECO:0007669"/>
    <property type="project" value="TreeGrafter"/>
</dbReference>
<protein>
    <submittedName>
        <fullName evidence="10">Glycosyltransferase family 39 protein</fullName>
    </submittedName>
</protein>
<keyword evidence="4 10" id="KW-0808">Transferase</keyword>
<keyword evidence="5 8" id="KW-0812">Transmembrane</keyword>
<name>A0A7T0G3F2_9BACT</name>
<evidence type="ECO:0000313" key="11">
    <source>
        <dbReference type="Proteomes" id="UP000594464"/>
    </source>
</evidence>
<dbReference type="GO" id="GO:0009103">
    <property type="term" value="P:lipopolysaccharide biosynthetic process"/>
    <property type="evidence" value="ECO:0007669"/>
    <property type="project" value="UniProtKB-ARBA"/>
</dbReference>
<dbReference type="PANTHER" id="PTHR33908:SF3">
    <property type="entry name" value="UNDECAPRENYL PHOSPHATE-ALPHA-4-AMINO-4-DEOXY-L-ARABINOSE ARABINOSYL TRANSFERASE"/>
    <property type="match status" value="1"/>
</dbReference>